<protein>
    <submittedName>
        <fullName evidence="2">J domain-containing protein required for chloroplast accumulation response 1 isoform X1</fullName>
    </submittedName>
</protein>
<dbReference type="Proteomes" id="UP000250321">
    <property type="component" value="Unassembled WGS sequence"/>
</dbReference>
<dbReference type="AlphaFoldDB" id="A0A314Z845"/>
<feature type="region of interest" description="Disordered" evidence="1">
    <location>
        <begin position="49"/>
        <end position="139"/>
    </location>
</feature>
<dbReference type="OrthoDB" id="1717591at2759"/>
<sequence length="686" mass="75538">MNSASSSPSTSNKNSDVDFHDVFGGPPRRSSIHETRYSFSIVTDNNALKRVVDDDDDEDDEAWSGSTEKPVFGDESMNRRRTQSDNFFDDIFRGNSSVSSSPRRLQRDPFSLAPGSRVLSPARPLPLPPKAEPSAASSLPTQFSLPARLTEGVDLPTIDLAASDKADTGGNLEQDSKSKESPTSSSPFQFHFSIYKWASKGVPTAMPLRRRTGSRGQKRTNNEEHSNTNECTANESMARQSAKSTLPNIDFPPDDHPLADADADARSPTLEPNKQENDLLLDESGPAKVEPCQFFEEAILPVAESEPFSRLHKTIEDASVNTFSCRRSEDIEPYPLLETASGKAPQKESPVLLEQVREPDLKPTSSLFFDDDFQPGNDEIFKVGGRKESVVKGTKKSSVDVGSNKIANNQNGKGSSLTNVDVDKASFQGSPRNSRDNLGRSKVKGKVKDFVKMFNQEVLCKPAYDGDLGSQRSKTKERGAFRAENEASISAARMFEDLQKSNVKSPLPNASIMMNEDLKQLEKRYCEAKTTSYVLSNAPGQDVSASSTGSVPHDPMAITGDADECFLVKELTEDGKKQPQAGENHEEIRAIDAKIRQWSRGKEGNIRSLLTTMQYVLWPESGWKTVPLVDVIEGNSVKRAYQRALLCLHPDKLQQKGAASHHKYIAAKVFDILQEAWNNFNSLGAP</sequence>
<dbReference type="GO" id="GO:0072583">
    <property type="term" value="P:clathrin-dependent endocytosis"/>
    <property type="evidence" value="ECO:0007669"/>
    <property type="project" value="TreeGrafter"/>
</dbReference>
<dbReference type="PANTHER" id="PTHR23172">
    <property type="entry name" value="AUXILIN/CYCLIN G-ASSOCIATED KINASE-RELATED"/>
    <property type="match status" value="1"/>
</dbReference>
<dbReference type="GO" id="GO:0072318">
    <property type="term" value="P:clathrin coat disassembly"/>
    <property type="evidence" value="ECO:0007669"/>
    <property type="project" value="TreeGrafter"/>
</dbReference>
<reference evidence="2 3" key="1">
    <citation type="submission" date="2018-02" db="EMBL/GenBank/DDBJ databases">
        <title>Draft genome of wild Prunus yedoensis var. nudiflora.</title>
        <authorList>
            <person name="Baek S."/>
            <person name="Kim J.-H."/>
            <person name="Choi K."/>
            <person name="Kim G.-B."/>
            <person name="Cho A."/>
            <person name="Jang H."/>
            <person name="Shin C.-H."/>
            <person name="Yu H.-J."/>
            <person name="Mun J.-H."/>
        </authorList>
    </citation>
    <scope>NUCLEOTIDE SEQUENCE [LARGE SCALE GENOMIC DNA]</scope>
    <source>
        <strain evidence="3">cv. Jeju island</strain>
        <tissue evidence="2">Leaf</tissue>
    </source>
</reference>
<proteinExistence type="predicted"/>
<evidence type="ECO:0000313" key="3">
    <source>
        <dbReference type="Proteomes" id="UP000250321"/>
    </source>
</evidence>
<dbReference type="Gene3D" id="1.10.287.110">
    <property type="entry name" value="DnaJ domain"/>
    <property type="match status" value="1"/>
</dbReference>
<feature type="compositionally biased region" description="Polar residues" evidence="1">
    <location>
        <begin position="405"/>
        <end position="419"/>
    </location>
</feature>
<dbReference type="GO" id="GO:0030276">
    <property type="term" value="F:clathrin binding"/>
    <property type="evidence" value="ECO:0007669"/>
    <property type="project" value="TreeGrafter"/>
</dbReference>
<dbReference type="GO" id="GO:0005737">
    <property type="term" value="C:cytoplasm"/>
    <property type="evidence" value="ECO:0007669"/>
    <property type="project" value="TreeGrafter"/>
</dbReference>
<name>A0A314Z845_PRUYE</name>
<dbReference type="EMBL" id="PJQY01000291">
    <property type="protein sequence ID" value="PQQ13604.1"/>
    <property type="molecule type" value="Genomic_DNA"/>
</dbReference>
<dbReference type="GO" id="GO:0031982">
    <property type="term" value="C:vesicle"/>
    <property type="evidence" value="ECO:0007669"/>
    <property type="project" value="TreeGrafter"/>
</dbReference>
<feature type="compositionally biased region" description="Low complexity" evidence="1">
    <location>
        <begin position="1"/>
        <end position="14"/>
    </location>
</feature>
<feature type="compositionally biased region" description="Polar residues" evidence="1">
    <location>
        <begin position="94"/>
        <end position="103"/>
    </location>
</feature>
<feature type="region of interest" description="Disordered" evidence="1">
    <location>
        <begin position="205"/>
        <end position="277"/>
    </location>
</feature>
<organism evidence="2 3">
    <name type="scientific">Prunus yedoensis var. nudiflora</name>
    <dbReference type="NCBI Taxonomy" id="2094558"/>
    <lineage>
        <taxon>Eukaryota</taxon>
        <taxon>Viridiplantae</taxon>
        <taxon>Streptophyta</taxon>
        <taxon>Embryophyta</taxon>
        <taxon>Tracheophyta</taxon>
        <taxon>Spermatophyta</taxon>
        <taxon>Magnoliopsida</taxon>
        <taxon>eudicotyledons</taxon>
        <taxon>Gunneridae</taxon>
        <taxon>Pentapetalae</taxon>
        <taxon>rosids</taxon>
        <taxon>fabids</taxon>
        <taxon>Rosales</taxon>
        <taxon>Rosaceae</taxon>
        <taxon>Amygdaloideae</taxon>
        <taxon>Amygdaleae</taxon>
        <taxon>Prunus</taxon>
    </lineage>
</organism>
<dbReference type="FunFam" id="1.10.287.110:FF:000043">
    <property type="entry name" value="J-domain protein required for chloroplast accumulation response 1"/>
    <property type="match status" value="1"/>
</dbReference>
<feature type="compositionally biased region" description="Polar residues" evidence="1">
    <location>
        <begin position="228"/>
        <end position="247"/>
    </location>
</feature>
<feature type="compositionally biased region" description="Acidic residues" evidence="1">
    <location>
        <begin position="53"/>
        <end position="62"/>
    </location>
</feature>
<feature type="region of interest" description="Disordered" evidence="1">
    <location>
        <begin position="163"/>
        <end position="185"/>
    </location>
</feature>
<dbReference type="PANTHER" id="PTHR23172:SF64">
    <property type="entry name" value="J DOMAIN-CONTAINING PROTEIN REQUIRED FOR CHLOROPLAST ACCUMULATION RESPONSE 1"/>
    <property type="match status" value="1"/>
</dbReference>
<evidence type="ECO:0000313" key="2">
    <source>
        <dbReference type="EMBL" id="PQQ13604.1"/>
    </source>
</evidence>
<keyword evidence="3" id="KW-1185">Reference proteome</keyword>
<feature type="compositionally biased region" description="Basic residues" evidence="1">
    <location>
        <begin position="208"/>
        <end position="218"/>
    </location>
</feature>
<dbReference type="STRING" id="2094558.A0A314Z845"/>
<feature type="compositionally biased region" description="Basic and acidic residues" evidence="1">
    <location>
        <begin position="253"/>
        <end position="265"/>
    </location>
</feature>
<evidence type="ECO:0000256" key="1">
    <source>
        <dbReference type="SAM" id="MobiDB-lite"/>
    </source>
</evidence>
<accession>A0A314Z845</accession>
<dbReference type="InterPro" id="IPR036869">
    <property type="entry name" value="J_dom_sf"/>
</dbReference>
<feature type="region of interest" description="Disordered" evidence="1">
    <location>
        <begin position="392"/>
        <end position="441"/>
    </location>
</feature>
<feature type="region of interest" description="Disordered" evidence="1">
    <location>
        <begin position="1"/>
        <end position="34"/>
    </location>
</feature>
<gene>
    <name evidence="2" type="ORF">Pyn_34286</name>
</gene>
<comment type="caution">
    <text evidence="2">The sequence shown here is derived from an EMBL/GenBank/DDBJ whole genome shotgun (WGS) entry which is preliminary data.</text>
</comment>
<dbReference type="SUPFAM" id="SSF46565">
    <property type="entry name" value="Chaperone J-domain"/>
    <property type="match status" value="1"/>
</dbReference>